<reference evidence="1 2" key="1">
    <citation type="submission" date="2018-02" db="EMBL/GenBank/DDBJ databases">
        <authorList>
            <person name="Dubost A."/>
        </authorList>
    </citation>
    <scope>NUCLEOTIDE SEQUENCE [LARGE SCALE GENOMIC DNA]</scope>
    <source>
        <strain evidence="2">JV551A3</strain>
    </source>
</reference>
<dbReference type="AlphaFoldDB" id="A0AAQ1P9G0"/>
<evidence type="ECO:0000313" key="1">
    <source>
        <dbReference type="EMBL" id="SPO60200.1"/>
    </source>
</evidence>
<dbReference type="Proteomes" id="UP000294335">
    <property type="component" value="Unassembled WGS sequence"/>
</dbReference>
<protein>
    <submittedName>
        <fullName evidence="1">Uncharacterized protein</fullName>
    </submittedName>
</protein>
<comment type="caution">
    <text evidence="1">The sequence shown here is derived from an EMBL/GenBank/DDBJ whole genome shotgun (WGS) entry which is preliminary data.</text>
</comment>
<accession>A0AAQ1P9G0</accession>
<dbReference type="EMBL" id="OPYN01000075">
    <property type="protein sequence ID" value="SPO60200.1"/>
    <property type="molecule type" value="Genomic_DNA"/>
</dbReference>
<keyword evidence="2" id="KW-1185">Reference proteome</keyword>
<name>A0AAQ1P9G0_9PSED</name>
<proteinExistence type="predicted"/>
<organism evidence="1 2">
    <name type="scientific">Pseudomonas inefficax</name>
    <dbReference type="NCBI Taxonomy" id="2078786"/>
    <lineage>
        <taxon>Bacteria</taxon>
        <taxon>Pseudomonadati</taxon>
        <taxon>Pseudomonadota</taxon>
        <taxon>Gammaproteobacteria</taxon>
        <taxon>Pseudomonadales</taxon>
        <taxon>Pseudomonadaceae</taxon>
        <taxon>Pseudomonas</taxon>
    </lineage>
</organism>
<sequence length="310" mass="33896">MVAEHGKGTQHVIHHEAAVLEGVGRVVTVLRQHLAKHVDEVTGTCDRQLDIHVFQADIGIETAHFFQRLAAQHQCGCHGARLAVEEQVVEVQAAEGQVTVALLAGAHHLAILVDGFDVGRADAHFRLAVHVLHLGGDTVRQHDVVGAERHDQVALGASDRVVEGACQALVGLEAQVEAVLLLKALEHCRAVVLGAVIDHQKLDVLVGLVDDAGDACFDVARVVVRRDYHCHQRSVSNLVTLRTHVKSLALIRLYEAFVQATCLLFSELMAIQWLWQVFPILKEGASQGYGRHGAGHLAFYIWPDRLRRTG</sequence>
<gene>
    <name evidence="1" type="ORF">JV551A3_V1_750032</name>
</gene>
<evidence type="ECO:0000313" key="2">
    <source>
        <dbReference type="Proteomes" id="UP000294335"/>
    </source>
</evidence>